<evidence type="ECO:0000256" key="1">
    <source>
        <dbReference type="SAM" id="SignalP"/>
    </source>
</evidence>
<dbReference type="Pfam" id="PF09832">
    <property type="entry name" value="DUF2059"/>
    <property type="match status" value="1"/>
</dbReference>
<proteinExistence type="predicted"/>
<sequence>MPPFLRTQPASARPLAAAVLLAMAALAPLAAAVGQTRAAKPPAAPNASAAAVGDATLQAIFDAEQKPERMRQMMQAVNQAQLDAIDAIPDTDARERKRKAYTAAQPVLQQHFEWERMAPMVTEVYRAQYTEADAQALLAFYGTAPGQVHLNKLQPAMLEAALALAKFMDERVDALFDASDDQGRAKGPKPPKPVAWVAADAHEALAADLARLLMQSEFNARMQRMESAMRQQMGMVQSSAPDKKQQQWLANIAQRMRAEIRFDSVLPLIVQRLRTHLSPDELRLLLDSERSPARKAQRAKVTAANDALSARLQEKIRTEIFPELLGAMASAESNAAAPAGGEPKR</sequence>
<keyword evidence="1" id="KW-0732">Signal</keyword>
<gene>
    <name evidence="3" type="ORF">HNP48_005573</name>
</gene>
<dbReference type="Proteomes" id="UP000575083">
    <property type="component" value="Unassembled WGS sequence"/>
</dbReference>
<feature type="chain" id="PRO_5031575765" description="DUF2059 domain-containing protein" evidence="1">
    <location>
        <begin position="31"/>
        <end position="345"/>
    </location>
</feature>
<reference evidence="3 4" key="1">
    <citation type="submission" date="2020-08" db="EMBL/GenBank/DDBJ databases">
        <title>Functional genomics of gut bacteria from endangered species of beetles.</title>
        <authorList>
            <person name="Carlos-Shanley C."/>
        </authorList>
    </citation>
    <scope>NUCLEOTIDE SEQUENCE [LARGE SCALE GENOMIC DNA]</scope>
    <source>
        <strain evidence="3 4">S00198</strain>
    </source>
</reference>
<evidence type="ECO:0000313" key="4">
    <source>
        <dbReference type="Proteomes" id="UP000575083"/>
    </source>
</evidence>
<name>A0A7X0PJ66_9BURK</name>
<comment type="caution">
    <text evidence="3">The sequence shown here is derived from an EMBL/GenBank/DDBJ whole genome shotgun (WGS) entry which is preliminary data.</text>
</comment>
<organism evidence="3 4">
    <name type="scientific">Acidovorax soli</name>
    <dbReference type="NCBI Taxonomy" id="592050"/>
    <lineage>
        <taxon>Bacteria</taxon>
        <taxon>Pseudomonadati</taxon>
        <taxon>Pseudomonadota</taxon>
        <taxon>Betaproteobacteria</taxon>
        <taxon>Burkholderiales</taxon>
        <taxon>Comamonadaceae</taxon>
        <taxon>Acidovorax</taxon>
    </lineage>
</organism>
<feature type="signal peptide" evidence="1">
    <location>
        <begin position="1"/>
        <end position="30"/>
    </location>
</feature>
<dbReference type="AlphaFoldDB" id="A0A7X0PJ66"/>
<keyword evidence="4" id="KW-1185">Reference proteome</keyword>
<protein>
    <recommendedName>
        <fullName evidence="2">DUF2059 domain-containing protein</fullName>
    </recommendedName>
</protein>
<evidence type="ECO:0000259" key="2">
    <source>
        <dbReference type="Pfam" id="PF09832"/>
    </source>
</evidence>
<accession>A0A7X0PJ66</accession>
<feature type="domain" description="DUF2059" evidence="2">
    <location>
        <begin position="115"/>
        <end position="168"/>
    </location>
</feature>
<dbReference type="RefSeq" id="WP_184863282.1">
    <property type="nucleotide sequence ID" value="NZ_JACHLK010000015.1"/>
</dbReference>
<dbReference type="InterPro" id="IPR018637">
    <property type="entry name" value="DUF2059"/>
</dbReference>
<dbReference type="EMBL" id="JACHLK010000015">
    <property type="protein sequence ID" value="MBB6562856.1"/>
    <property type="molecule type" value="Genomic_DNA"/>
</dbReference>
<evidence type="ECO:0000313" key="3">
    <source>
        <dbReference type="EMBL" id="MBB6562856.1"/>
    </source>
</evidence>